<organism evidence="4 5">
    <name type="scientific">Cytophaga hutchinsonii (strain ATCC 33406 / DSM 1761 / CIP 103989 / NBRC 15051 / NCIMB 9469 / D465)</name>
    <dbReference type="NCBI Taxonomy" id="269798"/>
    <lineage>
        <taxon>Bacteria</taxon>
        <taxon>Pseudomonadati</taxon>
        <taxon>Bacteroidota</taxon>
        <taxon>Cytophagia</taxon>
        <taxon>Cytophagales</taxon>
        <taxon>Cytophagaceae</taxon>
        <taxon>Cytophaga</taxon>
    </lineage>
</organism>
<accession>A0A6N4SM29</accession>
<keyword evidence="4" id="KW-0808">Transferase</keyword>
<comment type="function">
    <text evidence="1">DNA polymerase III is a complex, multichain enzyme responsible for most of the replicative synthesis in bacteria. The epsilon subunit contain the editing function and is a proofreading 3'-5' exonuclease.</text>
</comment>
<dbReference type="KEGG" id="chu:CHU_0009"/>
<evidence type="ECO:0000259" key="3">
    <source>
        <dbReference type="SMART" id="SM00479"/>
    </source>
</evidence>
<dbReference type="AlphaFoldDB" id="A0A6N4SM29"/>
<dbReference type="SMART" id="SM00479">
    <property type="entry name" value="EXOIII"/>
    <property type="match status" value="1"/>
</dbReference>
<dbReference type="Proteomes" id="UP000001822">
    <property type="component" value="Chromosome"/>
</dbReference>
<dbReference type="GO" id="GO:0008408">
    <property type="term" value="F:3'-5' exonuclease activity"/>
    <property type="evidence" value="ECO:0007669"/>
    <property type="project" value="TreeGrafter"/>
</dbReference>
<dbReference type="GO" id="GO:0003677">
    <property type="term" value="F:DNA binding"/>
    <property type="evidence" value="ECO:0007669"/>
    <property type="project" value="InterPro"/>
</dbReference>
<proteinExistence type="predicted"/>
<dbReference type="InterPro" id="IPR036397">
    <property type="entry name" value="RNaseH_sf"/>
</dbReference>
<sequence>MNFTALDFETANTHKTSICAVGMAIVEDGKVVKTISKLIKPVPDFYSYWNVQIHGITPDMTADAPYFIDVWQELKQYIDYSTLVAHNAAFDVGALRSILTTHEVSFPKTDYFCSCSVSRKVFKEIENHKLSTVCRHIDVPLNHHEAESDAIGAAQIIIKAGERLGANSIEELMAMLKMKLKVF</sequence>
<dbReference type="RefSeq" id="WP_011583419.1">
    <property type="nucleotide sequence ID" value="NC_008255.1"/>
</dbReference>
<keyword evidence="5" id="KW-1185">Reference proteome</keyword>
<dbReference type="GO" id="GO:0005829">
    <property type="term" value="C:cytosol"/>
    <property type="evidence" value="ECO:0007669"/>
    <property type="project" value="TreeGrafter"/>
</dbReference>
<evidence type="ECO:0000313" key="4">
    <source>
        <dbReference type="EMBL" id="ABG57303.1"/>
    </source>
</evidence>
<keyword evidence="4" id="KW-0548">Nucleotidyltransferase</keyword>
<dbReference type="InterPro" id="IPR013520">
    <property type="entry name" value="Ribonucl_H"/>
</dbReference>
<comment type="subunit">
    <text evidence="2">DNA polymerase III contains a core (composed of alpha, epsilon and theta chains) that associates with a tau subunit. This core dimerizes to form the POLIII' complex. PolIII' associates with the gamma complex (composed of gamma, delta, delta', psi and chi chains) and with the beta chain to form the complete DNA polymerase III complex.</text>
</comment>
<reference evidence="4 5" key="1">
    <citation type="journal article" date="2007" name="Appl. Environ. Microbiol.">
        <title>Genome sequence of the cellulolytic gliding bacterium Cytophaga hutchinsonii.</title>
        <authorList>
            <person name="Xie G."/>
            <person name="Bruce D.C."/>
            <person name="Challacombe J.F."/>
            <person name="Chertkov O."/>
            <person name="Detter J.C."/>
            <person name="Gilna P."/>
            <person name="Han C.S."/>
            <person name="Lucas S."/>
            <person name="Misra M."/>
            <person name="Myers G.L."/>
            <person name="Richardson P."/>
            <person name="Tapia R."/>
            <person name="Thayer N."/>
            <person name="Thompson L.S."/>
            <person name="Brettin T.S."/>
            <person name="Henrissat B."/>
            <person name="Wilson D.B."/>
            <person name="McBride M.J."/>
        </authorList>
    </citation>
    <scope>NUCLEOTIDE SEQUENCE [LARGE SCALE GENOMIC DNA]</scope>
    <source>
        <strain evidence="5">ATCC 33406 / DSM 1761 / CIP 103989 / NBRC 15051 / NCIMB 9469 / D465</strain>
    </source>
</reference>
<dbReference type="InterPro" id="IPR006054">
    <property type="entry name" value="DnaQ"/>
</dbReference>
<dbReference type="Pfam" id="PF00929">
    <property type="entry name" value="RNase_T"/>
    <property type="match status" value="1"/>
</dbReference>
<dbReference type="CDD" id="cd06130">
    <property type="entry name" value="DNA_pol_III_epsilon_like"/>
    <property type="match status" value="1"/>
</dbReference>
<evidence type="ECO:0000256" key="1">
    <source>
        <dbReference type="ARBA" id="ARBA00025483"/>
    </source>
</evidence>
<feature type="domain" description="Exonuclease" evidence="3">
    <location>
        <begin position="2"/>
        <end position="166"/>
    </location>
</feature>
<dbReference type="GO" id="GO:0003887">
    <property type="term" value="F:DNA-directed DNA polymerase activity"/>
    <property type="evidence" value="ECO:0007669"/>
    <property type="project" value="UniProtKB-EC"/>
</dbReference>
<dbReference type="GO" id="GO:0006260">
    <property type="term" value="P:DNA replication"/>
    <property type="evidence" value="ECO:0007669"/>
    <property type="project" value="InterPro"/>
</dbReference>
<dbReference type="PANTHER" id="PTHR30231:SF42">
    <property type="entry name" value="EXONUCLEASE"/>
    <property type="match status" value="1"/>
</dbReference>
<dbReference type="NCBIfam" id="TIGR00573">
    <property type="entry name" value="dnaq"/>
    <property type="match status" value="1"/>
</dbReference>
<protein>
    <submittedName>
        <fullName evidence="4">DNA polymerase III, epsilon subunit</fullName>
        <ecNumber evidence="4">2.7.7.7</ecNumber>
    </submittedName>
</protein>
<dbReference type="EC" id="2.7.7.7" evidence="4"/>
<evidence type="ECO:0000313" key="5">
    <source>
        <dbReference type="Proteomes" id="UP000001822"/>
    </source>
</evidence>
<dbReference type="PANTHER" id="PTHR30231">
    <property type="entry name" value="DNA POLYMERASE III SUBUNIT EPSILON"/>
    <property type="match status" value="1"/>
</dbReference>
<dbReference type="SUPFAM" id="SSF53098">
    <property type="entry name" value="Ribonuclease H-like"/>
    <property type="match status" value="1"/>
</dbReference>
<dbReference type="Gene3D" id="3.30.420.10">
    <property type="entry name" value="Ribonuclease H-like superfamily/Ribonuclease H"/>
    <property type="match status" value="1"/>
</dbReference>
<name>A0A6N4SM29_CYTH3</name>
<dbReference type="InterPro" id="IPR012337">
    <property type="entry name" value="RNaseH-like_sf"/>
</dbReference>
<dbReference type="EMBL" id="CP000383">
    <property type="protein sequence ID" value="ABG57303.1"/>
    <property type="molecule type" value="Genomic_DNA"/>
</dbReference>
<dbReference type="OrthoDB" id="9803913at2"/>
<evidence type="ECO:0000256" key="2">
    <source>
        <dbReference type="ARBA" id="ARBA00026073"/>
    </source>
</evidence>
<dbReference type="FunFam" id="3.30.420.10:FF:000045">
    <property type="entry name" value="3'-5' exonuclease DinG"/>
    <property type="match status" value="1"/>
</dbReference>
<gene>
    <name evidence="4" type="primary">dnaQ</name>
    <name evidence="4" type="ordered locus">CHU_0009</name>
</gene>